<accession>A0ABN6LD08</accession>
<evidence type="ECO:0000313" key="3">
    <source>
        <dbReference type="Proteomes" id="UP001354989"/>
    </source>
</evidence>
<dbReference type="SUPFAM" id="SSF56672">
    <property type="entry name" value="DNA/RNA polymerases"/>
    <property type="match status" value="1"/>
</dbReference>
<gene>
    <name evidence="2" type="ORF">PEPS_30240</name>
</gene>
<feature type="domain" description="Reverse transcriptase" evidence="1">
    <location>
        <begin position="88"/>
        <end position="372"/>
    </location>
</feature>
<dbReference type="PANTHER" id="PTHR21301:SF10">
    <property type="entry name" value="REVERSE TRANSCRIPTASE DOMAIN-CONTAINING PROTEIN"/>
    <property type="match status" value="1"/>
</dbReference>
<proteinExistence type="predicted"/>
<evidence type="ECO:0000259" key="1">
    <source>
        <dbReference type="PROSITE" id="PS50878"/>
    </source>
</evidence>
<geneLocation type="plasmid" evidence="2 3">
    <name>pPP1</name>
</geneLocation>
<dbReference type="PROSITE" id="PS50878">
    <property type="entry name" value="RT_POL"/>
    <property type="match status" value="1"/>
</dbReference>
<dbReference type="RefSeq" id="WP_338398546.1">
    <property type="nucleotide sequence ID" value="NZ_AP025293.1"/>
</dbReference>
<dbReference type="InterPro" id="IPR043502">
    <property type="entry name" value="DNA/RNA_pol_sf"/>
</dbReference>
<dbReference type="Proteomes" id="UP001354989">
    <property type="component" value="Plasmid pPP1"/>
</dbReference>
<name>A0ABN6LD08_9BACT</name>
<evidence type="ECO:0000313" key="2">
    <source>
        <dbReference type="EMBL" id="BDD00744.1"/>
    </source>
</evidence>
<dbReference type="InterPro" id="IPR000477">
    <property type="entry name" value="RT_dom"/>
</dbReference>
<protein>
    <recommendedName>
        <fullName evidence="1">Reverse transcriptase domain-containing protein</fullName>
    </recommendedName>
</protein>
<dbReference type="Pfam" id="PF00078">
    <property type="entry name" value="RVT_1"/>
    <property type="match status" value="1"/>
</dbReference>
<dbReference type="PANTHER" id="PTHR21301">
    <property type="entry name" value="REVERSE TRANSCRIPTASE"/>
    <property type="match status" value="1"/>
</dbReference>
<reference evidence="2 3" key="1">
    <citation type="submission" date="2021-12" db="EMBL/GenBank/DDBJ databases">
        <title>Genome sequencing of bacteria with rrn-lacking chromosome and rrn-plasmid.</title>
        <authorList>
            <person name="Anda M."/>
            <person name="Iwasaki W."/>
        </authorList>
    </citation>
    <scope>NUCLEOTIDE SEQUENCE [LARGE SCALE GENOMIC DNA]</scope>
    <source>
        <strain evidence="2 3">NBRC 101262</strain>
        <plasmid evidence="2 3">pPP1</plasmid>
    </source>
</reference>
<sequence length="505" mass="60094">MKQENSFFKPKGYVHFSSKLSLSDQEWVVNYCQNPKKVRQHSFYPFILRNIKSRRFRIEKDCYGRKDKGAKRTASVKERPICYANHLDAAIYTYYAHKIKEKYEAYLSKKPKLNEAVIAYRSIPVAPDSKTNKSTISFVKEIVHEIRNYPLKEFAVICLDISSFFDGLDHKILKQQWAKIMDRENGLSSDEYQVFKNVTRFSYVHYHDVFKESEHNHGAKHPNTLYFKEVDSFFSSSEDFRENIQKKKLIQRSDQRKGIPQGSPISATLANLYMLDFDERLIDKIAWKNCLYRRYSDDLLLICPKKDIDTYIQYLKDEIRHLKLEIQDKKTQIYLFTKNDDSLTLQEQKIIDGKRVTLAKKNVKLEYLGFEFDGKVMRLKSSSLSKYFRQMKRTVRRSAFYASTTGKDNGTPYIFRKGLYRRFSYIGAKRRLIYKRKMIKEGVFNWEKTQKMNWGNFLSYAFKAIRELDKADSEAIRKQVRGHFKKLNERIAYYTEINDLDNYPK</sequence>
<dbReference type="EMBL" id="AP025293">
    <property type="protein sequence ID" value="BDD00744.1"/>
    <property type="molecule type" value="Genomic_DNA"/>
</dbReference>
<keyword evidence="3" id="KW-1185">Reference proteome</keyword>
<keyword evidence="2" id="KW-0614">Plasmid</keyword>
<organism evidence="2 3">
    <name type="scientific">Persicobacter psychrovividus</name>
    <dbReference type="NCBI Taxonomy" id="387638"/>
    <lineage>
        <taxon>Bacteria</taxon>
        <taxon>Pseudomonadati</taxon>
        <taxon>Bacteroidota</taxon>
        <taxon>Cytophagia</taxon>
        <taxon>Cytophagales</taxon>
        <taxon>Persicobacteraceae</taxon>
        <taxon>Persicobacter</taxon>
    </lineage>
</organism>